<keyword evidence="3" id="KW-1185">Reference proteome</keyword>
<gene>
    <name evidence="2" type="ORF">KOW79_020043</name>
</gene>
<dbReference type="AlphaFoldDB" id="A0A9D3N8U3"/>
<reference evidence="2 3" key="1">
    <citation type="submission" date="2021-06" db="EMBL/GenBank/DDBJ databases">
        <title>Chromosome-level genome assembly of the red-tail catfish (Hemibagrus wyckioides).</title>
        <authorList>
            <person name="Shao F."/>
        </authorList>
    </citation>
    <scope>NUCLEOTIDE SEQUENCE [LARGE SCALE GENOMIC DNA]</scope>
    <source>
        <strain evidence="2">EC202008001</strain>
        <tissue evidence="2">Blood</tissue>
    </source>
</reference>
<proteinExistence type="predicted"/>
<protein>
    <submittedName>
        <fullName evidence="2">Uncharacterized protein</fullName>
    </submittedName>
</protein>
<feature type="region of interest" description="Disordered" evidence="1">
    <location>
        <begin position="1"/>
        <end position="48"/>
    </location>
</feature>
<evidence type="ECO:0000313" key="3">
    <source>
        <dbReference type="Proteomes" id="UP000824219"/>
    </source>
</evidence>
<comment type="caution">
    <text evidence="2">The sequence shown here is derived from an EMBL/GenBank/DDBJ whole genome shotgun (WGS) entry which is preliminary data.</text>
</comment>
<organism evidence="2 3">
    <name type="scientific">Hemibagrus wyckioides</name>
    <dbReference type="NCBI Taxonomy" id="337641"/>
    <lineage>
        <taxon>Eukaryota</taxon>
        <taxon>Metazoa</taxon>
        <taxon>Chordata</taxon>
        <taxon>Craniata</taxon>
        <taxon>Vertebrata</taxon>
        <taxon>Euteleostomi</taxon>
        <taxon>Actinopterygii</taxon>
        <taxon>Neopterygii</taxon>
        <taxon>Teleostei</taxon>
        <taxon>Ostariophysi</taxon>
        <taxon>Siluriformes</taxon>
        <taxon>Bagridae</taxon>
        <taxon>Hemibagrus</taxon>
    </lineage>
</organism>
<feature type="compositionally biased region" description="Polar residues" evidence="1">
    <location>
        <begin position="16"/>
        <end position="30"/>
    </location>
</feature>
<dbReference type="OrthoDB" id="10630323at2759"/>
<accession>A0A9D3N8U3</accession>
<dbReference type="Proteomes" id="UP000824219">
    <property type="component" value="Linkage Group LG25"/>
</dbReference>
<sequence length="153" mass="17149">MEGRELEAECTRQEGESVSATEASRSDATLQQQQRQQQRHRGCDSSCKSWSEISPTLYFLCIPNREEETDLRSEAGGKTAAIEATGTKKQSGWKQLRKNATFRSSLAKRGALISHANERASISTDRWPAGALLMEERRGEQKRREGAFLTRAC</sequence>
<feature type="region of interest" description="Disordered" evidence="1">
    <location>
        <begin position="72"/>
        <end position="95"/>
    </location>
</feature>
<evidence type="ECO:0000313" key="2">
    <source>
        <dbReference type="EMBL" id="KAG7316502.1"/>
    </source>
</evidence>
<feature type="compositionally biased region" description="Basic and acidic residues" evidence="1">
    <location>
        <begin position="1"/>
        <end position="15"/>
    </location>
</feature>
<evidence type="ECO:0000256" key="1">
    <source>
        <dbReference type="SAM" id="MobiDB-lite"/>
    </source>
</evidence>
<dbReference type="EMBL" id="JAHKSW010000025">
    <property type="protein sequence ID" value="KAG7316502.1"/>
    <property type="molecule type" value="Genomic_DNA"/>
</dbReference>
<name>A0A9D3N8U3_9TELE</name>